<accession>A0A1I6MXI8</accession>
<evidence type="ECO:0000259" key="1">
    <source>
        <dbReference type="PROSITE" id="PS51502"/>
    </source>
</evidence>
<dbReference type="EMBL" id="FOZM01000002">
    <property type="protein sequence ID" value="SFS20425.1"/>
    <property type="molecule type" value="Genomic_DNA"/>
</dbReference>
<protein>
    <submittedName>
        <fullName evidence="2">Stress responsive A/B Barrel Domain</fullName>
    </submittedName>
</protein>
<gene>
    <name evidence="2" type="ORF">SAMN05444714_2629</name>
</gene>
<dbReference type="InterPro" id="IPR011008">
    <property type="entry name" value="Dimeric_a/b-barrel"/>
</dbReference>
<evidence type="ECO:0000313" key="3">
    <source>
        <dbReference type="Proteomes" id="UP000198926"/>
    </source>
</evidence>
<organism evidence="2 3">
    <name type="scientific">Yoonia litorea</name>
    <dbReference type="NCBI Taxonomy" id="1123755"/>
    <lineage>
        <taxon>Bacteria</taxon>
        <taxon>Pseudomonadati</taxon>
        <taxon>Pseudomonadota</taxon>
        <taxon>Alphaproteobacteria</taxon>
        <taxon>Rhodobacterales</taxon>
        <taxon>Paracoccaceae</taxon>
        <taxon>Yoonia</taxon>
    </lineage>
</organism>
<dbReference type="SUPFAM" id="SSF54909">
    <property type="entry name" value="Dimeric alpha+beta barrel"/>
    <property type="match status" value="1"/>
</dbReference>
<dbReference type="InterPro" id="IPR013097">
    <property type="entry name" value="Dabb"/>
</dbReference>
<reference evidence="2 3" key="1">
    <citation type="submission" date="2016-10" db="EMBL/GenBank/DDBJ databases">
        <authorList>
            <person name="de Groot N.N."/>
        </authorList>
    </citation>
    <scope>NUCLEOTIDE SEQUENCE [LARGE SCALE GENOMIC DNA]</scope>
    <source>
        <strain evidence="2 3">DSM 29433</strain>
    </source>
</reference>
<dbReference type="PROSITE" id="PS51502">
    <property type="entry name" value="S_R_A_B_BARREL"/>
    <property type="match status" value="1"/>
</dbReference>
<dbReference type="SMART" id="SM00886">
    <property type="entry name" value="Dabb"/>
    <property type="match status" value="1"/>
</dbReference>
<dbReference type="Gene3D" id="3.30.70.100">
    <property type="match status" value="1"/>
</dbReference>
<feature type="domain" description="Stress-response A/B barrel" evidence="1">
    <location>
        <begin position="2"/>
        <end position="100"/>
    </location>
</feature>
<dbReference type="STRING" id="1123755.SAMN05444714_2629"/>
<evidence type="ECO:0000313" key="2">
    <source>
        <dbReference type="EMBL" id="SFS20425.1"/>
    </source>
</evidence>
<dbReference type="Pfam" id="PF07876">
    <property type="entry name" value="Dabb"/>
    <property type="match status" value="1"/>
</dbReference>
<dbReference type="RefSeq" id="WP_242649900.1">
    <property type="nucleotide sequence ID" value="NZ_FOZM01000002.1"/>
</dbReference>
<proteinExistence type="predicted"/>
<sequence length="104" mass="10913">MIQHIVMLDLPADHDSAELANVMAGLGALMHEIDGFLAFAHGPNRDFEGKSPDCAYAFVCTFADAAAVSAYHRDPTHQALGARLVALCQGGADGITVVDMEAEG</sequence>
<name>A0A1I6MXI8_9RHOB</name>
<dbReference type="Proteomes" id="UP000198926">
    <property type="component" value="Unassembled WGS sequence"/>
</dbReference>
<dbReference type="AlphaFoldDB" id="A0A1I6MXI8"/>
<keyword evidence="3" id="KW-1185">Reference proteome</keyword>